<protein>
    <submittedName>
        <fullName evidence="1">Uncharacterized protein</fullName>
    </submittedName>
</protein>
<evidence type="ECO:0000313" key="2">
    <source>
        <dbReference type="Proteomes" id="UP001638806"/>
    </source>
</evidence>
<organism evidence="1 2">
    <name type="scientific">Purpureocillium lilacinum</name>
    <name type="common">Paecilomyces lilacinus</name>
    <dbReference type="NCBI Taxonomy" id="33203"/>
    <lineage>
        <taxon>Eukaryota</taxon>
        <taxon>Fungi</taxon>
        <taxon>Dikarya</taxon>
        <taxon>Ascomycota</taxon>
        <taxon>Pezizomycotina</taxon>
        <taxon>Sordariomycetes</taxon>
        <taxon>Hypocreomycetidae</taxon>
        <taxon>Hypocreales</taxon>
        <taxon>Ophiocordycipitaceae</taxon>
        <taxon>Purpureocillium</taxon>
    </lineage>
</organism>
<accession>A0ACC4DD62</accession>
<dbReference type="EMBL" id="JBGNUJ010000012">
    <property type="protein sequence ID" value="KAL3953411.1"/>
    <property type="molecule type" value="Genomic_DNA"/>
</dbReference>
<name>A0ACC4DD62_PURLI</name>
<gene>
    <name evidence="1" type="ORF">ACCO45_013354</name>
</gene>
<keyword evidence="2" id="KW-1185">Reference proteome</keyword>
<evidence type="ECO:0000313" key="1">
    <source>
        <dbReference type="EMBL" id="KAL3953411.1"/>
    </source>
</evidence>
<sequence>MTRLYYHDGHYHPESRLGDRRRESRDRQGQPDGNLWHKTYQIWDQVLYGVGSFYYKIRGR</sequence>
<comment type="caution">
    <text evidence="1">The sequence shown here is derived from an EMBL/GenBank/DDBJ whole genome shotgun (WGS) entry which is preliminary data.</text>
</comment>
<reference evidence="1" key="1">
    <citation type="submission" date="2024-12" db="EMBL/GenBank/DDBJ databases">
        <title>Comparative genomics and development of molecular markers within Purpureocillium lilacinum and among Purpureocillium species.</title>
        <authorList>
            <person name="Yeh Z.-Y."/>
            <person name="Ni N.-T."/>
            <person name="Lo P.-H."/>
            <person name="Mushyakhwo K."/>
            <person name="Lin C.-F."/>
            <person name="Nai Y.-S."/>
        </authorList>
    </citation>
    <scope>NUCLEOTIDE SEQUENCE</scope>
    <source>
        <strain evidence="1">NCHU-NPUST-175</strain>
    </source>
</reference>
<dbReference type="Proteomes" id="UP001638806">
    <property type="component" value="Unassembled WGS sequence"/>
</dbReference>
<proteinExistence type="predicted"/>